<dbReference type="EMBL" id="CP007772">
    <property type="protein sequence ID" value="AJC90348.1"/>
    <property type="molecule type" value="Genomic_DNA"/>
</dbReference>
<dbReference type="PANTHER" id="PTHR30283:SF4">
    <property type="entry name" value="PEROXIDE STRESS RESISTANCE PROTEIN YAAA"/>
    <property type="match status" value="1"/>
</dbReference>
<proteinExistence type="predicted"/>
<evidence type="ECO:0000313" key="2">
    <source>
        <dbReference type="Proteomes" id="UP000031135"/>
    </source>
</evidence>
<dbReference type="RefSeq" id="WP_039663057.1">
    <property type="nucleotide sequence ID" value="NZ_CP007772.1"/>
</dbReference>
<dbReference type="AlphaFoldDB" id="A0A0A8H891"/>
<name>A0A0A8H891_9BACT</name>
<dbReference type="OrthoDB" id="3210767at2"/>
<gene>
    <name evidence="1" type="ORF">CSUB8521_0467</name>
</gene>
<dbReference type="PANTHER" id="PTHR30283">
    <property type="entry name" value="PEROXIDE STRESS RESPONSE PROTEIN YAAA"/>
    <property type="match status" value="1"/>
</dbReference>
<dbReference type="Proteomes" id="UP000031135">
    <property type="component" value="Chromosome"/>
</dbReference>
<dbReference type="InterPro" id="IPR005583">
    <property type="entry name" value="YaaA"/>
</dbReference>
<dbReference type="GO" id="GO:0005829">
    <property type="term" value="C:cytosol"/>
    <property type="evidence" value="ECO:0007669"/>
    <property type="project" value="TreeGrafter"/>
</dbReference>
<evidence type="ECO:0008006" key="3">
    <source>
        <dbReference type="Google" id="ProtNLM"/>
    </source>
</evidence>
<dbReference type="GO" id="GO:0033194">
    <property type="term" value="P:response to hydroperoxide"/>
    <property type="evidence" value="ECO:0007669"/>
    <property type="project" value="TreeGrafter"/>
</dbReference>
<reference evidence="1 2" key="1">
    <citation type="journal article" date="2014" name="Genome Biol. Evol.">
        <title>Comparative Genomics of the Campylobacter lari Group.</title>
        <authorList>
            <person name="Miller W.G."/>
            <person name="Yee E."/>
            <person name="Chapman M.H."/>
            <person name="Smith T.P."/>
            <person name="Bono J.L."/>
            <person name="Huynh S."/>
            <person name="Parker C.T."/>
            <person name="Vandamme P."/>
            <person name="Luong K."/>
            <person name="Korlach J."/>
        </authorList>
    </citation>
    <scope>NUCLEOTIDE SEQUENCE [LARGE SCALE GENOMIC DNA]</scope>
    <source>
        <strain evidence="1 2">LMG 24374</strain>
    </source>
</reference>
<protein>
    <recommendedName>
        <fullName evidence="3">Peroxide stress protein YaaA</fullName>
    </recommendedName>
</protein>
<sequence>MKILFSPSENKSKTNTQTCINEDSFVFSNLYSKRLEVLTKYKNHIKQCNEGELEKFFGIKDINEMQELTQDIITKDTNKAIQRYNGVAFEYLDYENLNEDSRKYIDENVLIFSNLFGPILAKDLIPYYKLKQGEKIKYFNIEKFYKDNFSNEVDKFLENELIIDLRAKFYEKFYTIKQPFITLTFLKNSKTLSHFAKAYRGKILRVLASKDVHNKETLLENLPNELKIKEIKIQGLKEEIVLDIVS</sequence>
<organism evidence="1 2">
    <name type="scientific">Campylobacter subantarcticus LMG 24374</name>
    <dbReference type="NCBI Taxonomy" id="1388751"/>
    <lineage>
        <taxon>Bacteria</taxon>
        <taxon>Pseudomonadati</taxon>
        <taxon>Campylobacterota</taxon>
        <taxon>Epsilonproteobacteria</taxon>
        <taxon>Campylobacterales</taxon>
        <taxon>Campylobacteraceae</taxon>
        <taxon>Campylobacter</taxon>
    </lineage>
</organism>
<dbReference type="HOGENOM" id="CLU_071581_1_0_7"/>
<accession>A0A0A8H891</accession>
<dbReference type="KEGG" id="csm:CSUB8521_0467"/>
<evidence type="ECO:0000313" key="1">
    <source>
        <dbReference type="EMBL" id="AJC90348.1"/>
    </source>
</evidence>
<dbReference type="Pfam" id="PF03883">
    <property type="entry name" value="H2O2_YaaD"/>
    <property type="match status" value="1"/>
</dbReference>